<protein>
    <recommendedName>
        <fullName evidence="1">CoA-binding domain-containing protein</fullName>
    </recommendedName>
</protein>
<dbReference type="SUPFAM" id="SSF51735">
    <property type="entry name" value="NAD(P)-binding Rossmann-fold domains"/>
    <property type="match status" value="1"/>
</dbReference>
<feature type="domain" description="CoA-binding" evidence="1">
    <location>
        <begin position="36"/>
        <end position="144"/>
    </location>
</feature>
<dbReference type="PANTHER" id="PTHR33303:SF2">
    <property type="entry name" value="COA-BINDING DOMAIN-CONTAINING PROTEIN"/>
    <property type="match status" value="1"/>
</dbReference>
<dbReference type="EMBL" id="HBHX01015193">
    <property type="protein sequence ID" value="CAE0107855.1"/>
    <property type="molecule type" value="Transcribed_RNA"/>
</dbReference>
<dbReference type="Pfam" id="PF13380">
    <property type="entry name" value="CoA_binding_2"/>
    <property type="match status" value="1"/>
</dbReference>
<evidence type="ECO:0000259" key="1">
    <source>
        <dbReference type="Pfam" id="PF13380"/>
    </source>
</evidence>
<evidence type="ECO:0000313" key="2">
    <source>
        <dbReference type="EMBL" id="CAE0107855.1"/>
    </source>
</evidence>
<dbReference type="InterPro" id="IPR003781">
    <property type="entry name" value="CoA-bd"/>
</dbReference>
<name>A0A7S3AKP6_9EUKA</name>
<proteinExistence type="predicted"/>
<gene>
    <name evidence="2" type="ORF">HERI1096_LOCUS8514</name>
</gene>
<accession>A0A7S3AKP6</accession>
<dbReference type="InterPro" id="IPR036291">
    <property type="entry name" value="NAD(P)-bd_dom_sf"/>
</dbReference>
<sequence length="149" mass="16125">MLNCVPLLLSWSPVQHTRSGVLGMSTLAQSMLQCQRWAIIGDVLNQQKPASEVVACLRDAGKTTHLINPRDKTGTLHKQLTDVGEPIDAVNLIINSRDGLTQVGQMAQCGIKQLWIQPGAGSDEITTLAAANGIEVHHGCVLIDMGWRH</sequence>
<dbReference type="Gene3D" id="3.40.50.720">
    <property type="entry name" value="NAD(P)-binding Rossmann-like Domain"/>
    <property type="match status" value="1"/>
</dbReference>
<dbReference type="PANTHER" id="PTHR33303">
    <property type="entry name" value="CYTOPLASMIC PROTEIN-RELATED"/>
    <property type="match status" value="1"/>
</dbReference>
<dbReference type="AlphaFoldDB" id="A0A7S3AKP6"/>
<organism evidence="2">
    <name type="scientific">Haptolina ericina</name>
    <dbReference type="NCBI Taxonomy" id="156174"/>
    <lineage>
        <taxon>Eukaryota</taxon>
        <taxon>Haptista</taxon>
        <taxon>Haptophyta</taxon>
        <taxon>Prymnesiophyceae</taxon>
        <taxon>Prymnesiales</taxon>
        <taxon>Prymnesiaceae</taxon>
        <taxon>Haptolina</taxon>
    </lineage>
</organism>
<reference evidence="2" key="1">
    <citation type="submission" date="2021-01" db="EMBL/GenBank/DDBJ databases">
        <authorList>
            <person name="Corre E."/>
            <person name="Pelletier E."/>
            <person name="Niang G."/>
            <person name="Scheremetjew M."/>
            <person name="Finn R."/>
            <person name="Kale V."/>
            <person name="Holt S."/>
            <person name="Cochrane G."/>
            <person name="Meng A."/>
            <person name="Brown T."/>
            <person name="Cohen L."/>
        </authorList>
    </citation>
    <scope>NUCLEOTIDE SEQUENCE</scope>
    <source>
        <strain evidence="2">CCMP281</strain>
    </source>
</reference>